<name>A0A0V8IH22_9MICC</name>
<dbReference type="Proteomes" id="UP000053199">
    <property type="component" value="Unassembled WGS sequence"/>
</dbReference>
<evidence type="ECO:0000313" key="1">
    <source>
        <dbReference type="EMBL" id="KSU74084.1"/>
    </source>
</evidence>
<reference evidence="1 2" key="1">
    <citation type="journal article" date="2014" name="Arch. Microbiol.">
        <title>Arthrobacter enclensis sp. nov., isolated from sediment sample.</title>
        <authorList>
            <person name="Dastager S.G."/>
            <person name="Liu Q."/>
            <person name="Tang S.K."/>
            <person name="Krishnamurthi S."/>
            <person name="Lee J.C."/>
            <person name="Li W.J."/>
        </authorList>
    </citation>
    <scope>NUCLEOTIDE SEQUENCE [LARGE SCALE GENOMIC DNA]</scope>
    <source>
        <strain evidence="1 2">NIO-1008</strain>
    </source>
</reference>
<protein>
    <submittedName>
        <fullName evidence="1">Uncharacterized protein</fullName>
    </submittedName>
</protein>
<accession>A0A0V8IH22</accession>
<organism evidence="1 2">
    <name type="scientific">Pseudarthrobacter enclensis</name>
    <dbReference type="NCBI Taxonomy" id="993070"/>
    <lineage>
        <taxon>Bacteria</taxon>
        <taxon>Bacillati</taxon>
        <taxon>Actinomycetota</taxon>
        <taxon>Actinomycetes</taxon>
        <taxon>Micrococcales</taxon>
        <taxon>Micrococcaceae</taxon>
        <taxon>Pseudarthrobacter</taxon>
    </lineage>
</organism>
<keyword evidence="2" id="KW-1185">Reference proteome</keyword>
<dbReference type="OrthoDB" id="4947039at2"/>
<comment type="caution">
    <text evidence="1">The sequence shown here is derived from an EMBL/GenBank/DDBJ whole genome shotgun (WGS) entry which is preliminary data.</text>
</comment>
<dbReference type="EMBL" id="LNQM01000007">
    <property type="protein sequence ID" value="KSU74084.1"/>
    <property type="molecule type" value="Genomic_DNA"/>
</dbReference>
<proteinExistence type="predicted"/>
<dbReference type="RefSeq" id="WP_058269054.1">
    <property type="nucleotide sequence ID" value="NZ_FMAZ01000006.1"/>
</dbReference>
<dbReference type="AlphaFoldDB" id="A0A0V8IH22"/>
<sequence>MATNDVQDLSGMGRPISLATAVARGWERAVGALSPRSPYRIGDAVLGDDPFNGRHEGTVVSQEGATVGVKTARGLFFYDHRQLRRLD</sequence>
<gene>
    <name evidence="1" type="ORF">AS031_15345</name>
</gene>
<evidence type="ECO:0000313" key="2">
    <source>
        <dbReference type="Proteomes" id="UP000053199"/>
    </source>
</evidence>